<dbReference type="EMBL" id="SBKP01000001">
    <property type="protein sequence ID" value="RXR30981.1"/>
    <property type="molecule type" value="Genomic_DNA"/>
</dbReference>
<dbReference type="AlphaFoldDB" id="A0A4Q1KLZ4"/>
<protein>
    <submittedName>
        <fullName evidence="3">Glycosyltransferase</fullName>
    </submittedName>
</protein>
<dbReference type="OrthoDB" id="9790710at2"/>
<feature type="domain" description="Glycosyltransferase subfamily 4-like N-terminal" evidence="2">
    <location>
        <begin position="44"/>
        <end position="208"/>
    </location>
</feature>
<dbReference type="GO" id="GO:0016757">
    <property type="term" value="F:glycosyltransferase activity"/>
    <property type="evidence" value="ECO:0007669"/>
    <property type="project" value="InterPro"/>
</dbReference>
<dbReference type="Pfam" id="PF13439">
    <property type="entry name" value="Glyco_transf_4"/>
    <property type="match status" value="1"/>
</dbReference>
<evidence type="ECO:0000259" key="1">
    <source>
        <dbReference type="Pfam" id="PF00534"/>
    </source>
</evidence>
<dbReference type="Proteomes" id="UP000290958">
    <property type="component" value="Unassembled WGS sequence"/>
</dbReference>
<dbReference type="PANTHER" id="PTHR12526:SF630">
    <property type="entry name" value="GLYCOSYLTRANSFERASE"/>
    <property type="match status" value="1"/>
</dbReference>
<keyword evidence="3" id="KW-0808">Transferase</keyword>
<dbReference type="Pfam" id="PF00534">
    <property type="entry name" value="Glycos_transf_1"/>
    <property type="match status" value="1"/>
</dbReference>
<reference evidence="4" key="1">
    <citation type="submission" date="2019-01" db="EMBL/GenBank/DDBJ databases">
        <title>Cytophagaceae bacterium strain CAR-16.</title>
        <authorList>
            <person name="Chen W.-M."/>
        </authorList>
    </citation>
    <scope>NUCLEOTIDE SEQUENCE [LARGE SCALE GENOMIC DNA]</scope>
    <source>
        <strain evidence="4">CHR27</strain>
    </source>
</reference>
<dbReference type="CDD" id="cd03811">
    <property type="entry name" value="GT4_GT28_WabH-like"/>
    <property type="match status" value="1"/>
</dbReference>
<sequence length="410" mass="44832">MRRRWTSPKRWQRSTGCWSGCSRVPERSETPPRILHLHSGFNLGGKEARAVRLMNHWGGRAHHTIISADHAAMGARDAISPIVPCAFPMDSAPSLNGLPGLRRYLEWARYMRNFDLILTYNWGSMDGVMAHRIFSPFVCLPPLIHHEDGFNEDEAERLNPKRNLFRQAALARASALVVPSRVLEDIAQGAWAQPKRRVVRISNGIDVAAYEVPPKADAIPGLAAQRGVVTIGTLAGLRAVKNLPRLVRAAAPLGDKGRLVIVGEGPERDAIVAQARALGFEDRLILPGFMTNPAQFIGLFDIFALSSDSEQFPISLVEAMAAGLPAVSTDVGDVRNMVTEENLPFIVPVRDEHRFASALMRLAGDADLRATLGAANRKKARAEYGQAEMLSRYAALYTQAMGRPGVLSGG</sequence>
<dbReference type="SUPFAM" id="SSF53756">
    <property type="entry name" value="UDP-Glycosyltransferase/glycogen phosphorylase"/>
    <property type="match status" value="1"/>
</dbReference>
<accession>A0A4Q1KLZ4</accession>
<proteinExistence type="predicted"/>
<keyword evidence="4" id="KW-1185">Reference proteome</keyword>
<dbReference type="InterPro" id="IPR028098">
    <property type="entry name" value="Glyco_trans_4-like_N"/>
</dbReference>
<feature type="domain" description="Glycosyl transferase family 1" evidence="1">
    <location>
        <begin position="231"/>
        <end position="378"/>
    </location>
</feature>
<organism evidence="3 4">
    <name type="scientific">Sphingobium fluviale</name>
    <dbReference type="NCBI Taxonomy" id="2506423"/>
    <lineage>
        <taxon>Bacteria</taxon>
        <taxon>Pseudomonadati</taxon>
        <taxon>Pseudomonadota</taxon>
        <taxon>Alphaproteobacteria</taxon>
        <taxon>Sphingomonadales</taxon>
        <taxon>Sphingomonadaceae</taxon>
        <taxon>Sphingobium</taxon>
    </lineage>
</organism>
<dbReference type="PANTHER" id="PTHR12526">
    <property type="entry name" value="GLYCOSYLTRANSFERASE"/>
    <property type="match status" value="1"/>
</dbReference>
<name>A0A4Q1KLZ4_9SPHN</name>
<comment type="caution">
    <text evidence="3">The sequence shown here is derived from an EMBL/GenBank/DDBJ whole genome shotgun (WGS) entry which is preliminary data.</text>
</comment>
<gene>
    <name evidence="3" type="ORF">EQG66_01470</name>
</gene>
<evidence type="ECO:0000259" key="2">
    <source>
        <dbReference type="Pfam" id="PF13439"/>
    </source>
</evidence>
<evidence type="ECO:0000313" key="3">
    <source>
        <dbReference type="EMBL" id="RXR30981.1"/>
    </source>
</evidence>
<evidence type="ECO:0000313" key="4">
    <source>
        <dbReference type="Proteomes" id="UP000290958"/>
    </source>
</evidence>
<dbReference type="InterPro" id="IPR001296">
    <property type="entry name" value="Glyco_trans_1"/>
</dbReference>
<dbReference type="Gene3D" id="3.40.50.2000">
    <property type="entry name" value="Glycogen Phosphorylase B"/>
    <property type="match status" value="2"/>
</dbReference>